<feature type="repeat" description="PPR" evidence="2">
    <location>
        <begin position="280"/>
        <end position="314"/>
    </location>
</feature>
<name>A0ABD0VCV8_DENTH</name>
<dbReference type="PANTHER" id="PTHR47926:SF465">
    <property type="entry name" value="PENTATRICOPEPTIDE REPEAT (PPR-LIKE) SUPERFAMILY PROTEIN"/>
    <property type="match status" value="1"/>
</dbReference>
<dbReference type="PROSITE" id="PS51375">
    <property type="entry name" value="PPR"/>
    <property type="match status" value="5"/>
</dbReference>
<accession>A0ABD0VCV8</accession>
<reference evidence="3 4" key="1">
    <citation type="journal article" date="2024" name="Plant Biotechnol. J.">
        <title>Dendrobium thyrsiflorum genome and its molecular insights into genes involved in important horticultural traits.</title>
        <authorList>
            <person name="Chen B."/>
            <person name="Wang J.Y."/>
            <person name="Zheng P.J."/>
            <person name="Li K.L."/>
            <person name="Liang Y.M."/>
            <person name="Chen X.F."/>
            <person name="Zhang C."/>
            <person name="Zhao X."/>
            <person name="He X."/>
            <person name="Zhang G.Q."/>
            <person name="Liu Z.J."/>
            <person name="Xu Q."/>
        </authorList>
    </citation>
    <scope>NUCLEOTIDE SEQUENCE [LARGE SCALE GENOMIC DNA]</scope>
    <source>
        <strain evidence="3">GZMU011</strain>
    </source>
</reference>
<dbReference type="EMBL" id="JANQDX010000008">
    <property type="protein sequence ID" value="KAL0920457.1"/>
    <property type="molecule type" value="Genomic_DNA"/>
</dbReference>
<evidence type="ECO:0000256" key="2">
    <source>
        <dbReference type="PROSITE-ProRule" id="PRU00708"/>
    </source>
</evidence>
<evidence type="ECO:0008006" key="5">
    <source>
        <dbReference type="Google" id="ProtNLM"/>
    </source>
</evidence>
<feature type="repeat" description="PPR" evidence="2">
    <location>
        <begin position="418"/>
        <end position="453"/>
    </location>
</feature>
<organism evidence="3 4">
    <name type="scientific">Dendrobium thyrsiflorum</name>
    <name type="common">Pinecone-like raceme dendrobium</name>
    <name type="synonym">Orchid</name>
    <dbReference type="NCBI Taxonomy" id="117978"/>
    <lineage>
        <taxon>Eukaryota</taxon>
        <taxon>Viridiplantae</taxon>
        <taxon>Streptophyta</taxon>
        <taxon>Embryophyta</taxon>
        <taxon>Tracheophyta</taxon>
        <taxon>Spermatophyta</taxon>
        <taxon>Magnoliopsida</taxon>
        <taxon>Liliopsida</taxon>
        <taxon>Asparagales</taxon>
        <taxon>Orchidaceae</taxon>
        <taxon>Epidendroideae</taxon>
        <taxon>Malaxideae</taxon>
        <taxon>Dendrobiinae</taxon>
        <taxon>Dendrobium</taxon>
    </lineage>
</organism>
<dbReference type="Proteomes" id="UP001552299">
    <property type="component" value="Unassembled WGS sequence"/>
</dbReference>
<keyword evidence="1" id="KW-0677">Repeat</keyword>
<dbReference type="InterPro" id="IPR002885">
    <property type="entry name" value="PPR_rpt"/>
</dbReference>
<dbReference type="Pfam" id="PF01535">
    <property type="entry name" value="PPR"/>
    <property type="match status" value="4"/>
</dbReference>
<feature type="repeat" description="PPR" evidence="2">
    <location>
        <begin position="383"/>
        <end position="417"/>
    </location>
</feature>
<proteinExistence type="predicted"/>
<dbReference type="FunFam" id="1.25.40.10:FF:000090">
    <property type="entry name" value="Pentatricopeptide repeat-containing protein, chloroplastic"/>
    <property type="match status" value="1"/>
</dbReference>
<keyword evidence="4" id="KW-1185">Reference proteome</keyword>
<feature type="repeat" description="PPR" evidence="2">
    <location>
        <begin position="249"/>
        <end position="279"/>
    </location>
</feature>
<dbReference type="FunFam" id="1.25.40.10:FF:000442">
    <property type="entry name" value="Pentatricopeptide repeat-containing protein At3g49710"/>
    <property type="match status" value="1"/>
</dbReference>
<dbReference type="InterPro" id="IPR011990">
    <property type="entry name" value="TPR-like_helical_dom_sf"/>
</dbReference>
<gene>
    <name evidence="3" type="ORF">M5K25_009595</name>
</gene>
<protein>
    <recommendedName>
        <fullName evidence="5">Pentatricopeptide repeat-containing protein</fullName>
    </recommendedName>
</protein>
<dbReference type="InterPro" id="IPR046960">
    <property type="entry name" value="PPR_At4g14850-like_plant"/>
</dbReference>
<dbReference type="Gene3D" id="1.25.40.10">
    <property type="entry name" value="Tetratricopeptide repeat domain"/>
    <property type="match status" value="3"/>
</dbReference>
<evidence type="ECO:0000256" key="1">
    <source>
        <dbReference type="ARBA" id="ARBA00022737"/>
    </source>
</evidence>
<dbReference type="Pfam" id="PF20431">
    <property type="entry name" value="E_motif"/>
    <property type="match status" value="1"/>
</dbReference>
<evidence type="ECO:0000313" key="3">
    <source>
        <dbReference type="EMBL" id="KAL0920457.1"/>
    </source>
</evidence>
<dbReference type="PANTHER" id="PTHR47926">
    <property type="entry name" value="PENTATRICOPEPTIDE REPEAT-CONTAINING PROTEIN"/>
    <property type="match status" value="1"/>
</dbReference>
<dbReference type="InterPro" id="IPR046848">
    <property type="entry name" value="E_motif"/>
</dbReference>
<sequence length="613" mass="67795">MPHRGIQHAKASPCLLAYLNRHISAGRLADAVSVLPFLARHGLRPPTRTLSLLLSHCLHSPASLPLARRVLNFLHFTSLKPVYPSHTFLSNHILRLHFLLGRSDRAQDLFGKMPQPNVFSYNTMLAGYVRLGLIAHAVNLFNCMPHRDLVSWNTIILALARTGAAAEAAAFYSRLRSSTLGVNAHTFSALLTACASLADKGLTLQAHGQVLVAGWSYNLVVSSLLVDAYARHGIIKDARKVFDQIPVRDVLAWTAMVSAYAKGGDMGSAQQLFDEMPEKNPVSWTVLIGGYLRNGLAFEALNLFRIMVDDGVQPDQFTFSSCICAASAIASVKHGKQIHARLFRTHFKPNVIVLSSLIDMYSKCGDLEAGRRVFRHSSVIRRDVVMWNTIISAVGSHGHGREAIKLFEEMVSIEIKPDSNTFVVLLTACSHSGLVLEGWQFFKSMAEKHGIVPEENHLVCLVDLLGRAGRFQEAMEWLGKEPCKFSSRAWNALLGACKIHGNLQLGEQIAQRLLELGPQSSGSYVLLSNIYAEEGKWMSVENVRQSLQDKGMRKEYATSWIEVDNVVPTVETSTNSPLKEDIHDILSSNSSLLGTLIFTGQSGHESTFYEFHF</sequence>
<evidence type="ECO:0000313" key="4">
    <source>
        <dbReference type="Proteomes" id="UP001552299"/>
    </source>
</evidence>
<comment type="caution">
    <text evidence="3">The sequence shown here is derived from an EMBL/GenBank/DDBJ whole genome shotgun (WGS) entry which is preliminary data.</text>
</comment>
<dbReference type="NCBIfam" id="TIGR00756">
    <property type="entry name" value="PPR"/>
    <property type="match status" value="4"/>
</dbReference>
<feature type="repeat" description="PPR" evidence="2">
    <location>
        <begin position="117"/>
        <end position="151"/>
    </location>
</feature>
<dbReference type="Pfam" id="PF13041">
    <property type="entry name" value="PPR_2"/>
    <property type="match status" value="2"/>
</dbReference>
<dbReference type="AlphaFoldDB" id="A0ABD0VCV8"/>